<feature type="domain" description="Metallo-beta-lactamase" evidence="2">
    <location>
        <begin position="13"/>
        <end position="206"/>
    </location>
</feature>
<dbReference type="GO" id="GO:0003684">
    <property type="term" value="F:damaged DNA binding"/>
    <property type="evidence" value="ECO:0007669"/>
    <property type="project" value="TreeGrafter"/>
</dbReference>
<dbReference type="RefSeq" id="WP_012660122.1">
    <property type="nucleotide sequence ID" value="NC_012030.1"/>
</dbReference>
<geneLocation type="plasmid" evidence="3 4">
    <name>pHLAC01</name>
</geneLocation>
<evidence type="ECO:0000259" key="2">
    <source>
        <dbReference type="SMART" id="SM00849"/>
    </source>
</evidence>
<dbReference type="GO" id="GO:0036297">
    <property type="term" value="P:interstrand cross-link repair"/>
    <property type="evidence" value="ECO:0007669"/>
    <property type="project" value="TreeGrafter"/>
</dbReference>
<dbReference type="PANTHER" id="PTHR23240">
    <property type="entry name" value="DNA CROSS-LINK REPAIR PROTEIN PSO2/SNM1-RELATED"/>
    <property type="match status" value="1"/>
</dbReference>
<evidence type="ECO:0000256" key="1">
    <source>
        <dbReference type="SAM" id="MobiDB-lite"/>
    </source>
</evidence>
<dbReference type="KEGG" id="hla:Hlac_3400"/>
<dbReference type="InterPro" id="IPR036866">
    <property type="entry name" value="RibonucZ/Hydroxyglut_hydro"/>
</dbReference>
<keyword evidence="3" id="KW-0378">Hydrolase</keyword>
<sequence>MRLSFNHANPNNGNESFLLRFGTGGAETACILVDAGDGVDLDSLLSPSDKLVAICLTHAHVDHYAELTAAHRGDVPIYTSPATATILDDVFDVATNKYDITASEAVTSAITPIDDWTDVVPDIEIHPVPAGHVPGAVGFLFRVTDDDDTHHILATGDFTSRRAGGFPGFDSDGFIDVDVLFLTGATNDKFESAITEALGTAISHAHSGSRTLVTASGLVGPQIAYLLTAITAEYDLHVPIRVVGQVAKLYDELDYECDHVTSIPEFGHTDECLESGVITIAGPDVPREQSSGRLFGVLQEDPNACVVQLIGSGKTPRTTGQCTIHTHTLSNHPTRETLVEVHEAIDPTETVITHRHHGAKEEFNDLSGVVWGSGDTDEHILYDGSQWRFPPWMGGGTVPRDAGRNLQQFAGSELMLSFSVPSLDRHSTPDLDAEGLIADRLASMLHQSQGAGRDSDILDTGSTASVGEPTYSTTQTMPSNNTNSDGADASETPSHGLIRTTGPDGFDEIDPQLQAALDDGSLTEAEISKVIAAQKQAAEKAQDTEIPPTEAESSTDAKTSSSGEEESGESDTEVDVDDSPDEVESSAGTSTTTTDAEHADGRSEVQDATTTNDTTDEDHEQSPQQKANAEDTGESTVSGPEEAKSPAMETLQLNPAAVALADQALAAGSEAETITMVISTAVSEYVAALLAGDAAGTEEELFEIDFQGSPAAEGALRAVVDDEVESLSALAAEGIAAAISSDNSVSREINVLESHYRYLDSILANDDYVFDSYEPVVEAAIAWYVSSNNES</sequence>
<dbReference type="SMART" id="SM00849">
    <property type="entry name" value="Lactamase_B"/>
    <property type="match status" value="1"/>
</dbReference>
<protein>
    <submittedName>
        <fullName evidence="3">Exonuclease of the beta-lactamase fold class-like protein</fullName>
    </submittedName>
</protein>
<feature type="compositionally biased region" description="Polar residues" evidence="1">
    <location>
        <begin position="460"/>
        <end position="485"/>
    </location>
</feature>
<keyword evidence="3" id="KW-0614">Plasmid</keyword>
<dbReference type="EMBL" id="CP001367">
    <property type="protein sequence ID" value="ACM58914.1"/>
    <property type="molecule type" value="Genomic_DNA"/>
</dbReference>
<dbReference type="SUPFAM" id="SSF56281">
    <property type="entry name" value="Metallo-hydrolase/oxidoreductase"/>
    <property type="match status" value="1"/>
</dbReference>
<dbReference type="eggNOG" id="arCOG00541">
    <property type="taxonomic scope" value="Archaea"/>
</dbReference>
<dbReference type="GO" id="GO:0006303">
    <property type="term" value="P:double-strand break repair via nonhomologous end joining"/>
    <property type="evidence" value="ECO:0007669"/>
    <property type="project" value="TreeGrafter"/>
</dbReference>
<keyword evidence="3" id="KW-0540">Nuclease</keyword>
<dbReference type="Pfam" id="PF12706">
    <property type="entry name" value="Lactamase_B_2"/>
    <property type="match status" value="1"/>
</dbReference>
<name>B9LWS3_HALLT</name>
<feature type="region of interest" description="Disordered" evidence="1">
    <location>
        <begin position="536"/>
        <end position="646"/>
    </location>
</feature>
<feature type="compositionally biased region" description="Low complexity" evidence="1">
    <location>
        <begin position="585"/>
        <end position="594"/>
    </location>
</feature>
<organism evidence="3 4">
    <name type="scientific">Halorubrum lacusprofundi (strain ATCC 49239 / DSM 5036 / JCM 8891 / ACAM 34)</name>
    <dbReference type="NCBI Taxonomy" id="416348"/>
    <lineage>
        <taxon>Archaea</taxon>
        <taxon>Methanobacteriati</taxon>
        <taxon>Methanobacteriota</taxon>
        <taxon>Stenosarchaea group</taxon>
        <taxon>Halobacteria</taxon>
        <taxon>Halobacteriales</taxon>
        <taxon>Haloferacaceae</taxon>
        <taxon>Halorubrum</taxon>
    </lineage>
</organism>
<accession>B9LWS3</accession>
<evidence type="ECO:0000313" key="3">
    <source>
        <dbReference type="EMBL" id="ACM58914.1"/>
    </source>
</evidence>
<feature type="compositionally biased region" description="Basic and acidic residues" evidence="1">
    <location>
        <begin position="595"/>
        <end position="605"/>
    </location>
</feature>
<feature type="compositionally biased region" description="Acidic residues" evidence="1">
    <location>
        <begin position="563"/>
        <end position="584"/>
    </location>
</feature>
<dbReference type="AlphaFoldDB" id="B9LWS3"/>
<evidence type="ECO:0000313" key="4">
    <source>
        <dbReference type="Proteomes" id="UP000000740"/>
    </source>
</evidence>
<dbReference type="GO" id="GO:0035312">
    <property type="term" value="F:5'-3' DNA exonuclease activity"/>
    <property type="evidence" value="ECO:0007669"/>
    <property type="project" value="TreeGrafter"/>
</dbReference>
<dbReference type="Gene3D" id="3.60.15.10">
    <property type="entry name" value="Ribonuclease Z/Hydroxyacylglutathione hydrolase-like"/>
    <property type="match status" value="1"/>
</dbReference>
<keyword evidence="3" id="KW-0269">Exonuclease</keyword>
<keyword evidence="4" id="KW-1185">Reference proteome</keyword>
<feature type="region of interest" description="Disordered" evidence="1">
    <location>
        <begin position="447"/>
        <end position="510"/>
    </location>
</feature>
<dbReference type="Proteomes" id="UP000000740">
    <property type="component" value="Plasmid pHLAC01"/>
</dbReference>
<proteinExistence type="predicted"/>
<reference evidence="3 4" key="1">
    <citation type="journal article" date="2016" name="Stand. Genomic Sci.">
        <title>Complete genome sequence of the Antarctic Halorubrum lacusprofundi type strain ACAM 34.</title>
        <authorList>
            <person name="Anderson I.J."/>
            <person name="DasSarma P."/>
            <person name="Lucas S."/>
            <person name="Copeland A."/>
            <person name="Lapidus A."/>
            <person name="Del Rio T.G."/>
            <person name="Tice H."/>
            <person name="Dalin E."/>
            <person name="Bruce D.C."/>
            <person name="Goodwin L."/>
            <person name="Pitluck S."/>
            <person name="Sims D."/>
            <person name="Brettin T.S."/>
            <person name="Detter J.C."/>
            <person name="Han C.S."/>
            <person name="Larimer F."/>
            <person name="Hauser L."/>
            <person name="Land M."/>
            <person name="Ivanova N."/>
            <person name="Richardson P."/>
            <person name="Cavicchioli R."/>
            <person name="DasSarma S."/>
            <person name="Woese C.R."/>
            <person name="Kyrpides N.C."/>
        </authorList>
    </citation>
    <scope>NUCLEOTIDE SEQUENCE [LARGE SCALE GENOMIC DNA]</scope>
    <source>
        <strain evidence="4">ATCC 49239 / DSM 5036 / JCM 8891 / ACAM 34</strain>
    </source>
</reference>
<dbReference type="HOGENOM" id="CLU_354752_0_0_2"/>
<dbReference type="InterPro" id="IPR001279">
    <property type="entry name" value="Metallo-B-lactamas"/>
</dbReference>
<dbReference type="GeneID" id="7402469"/>
<gene>
    <name evidence="3" type="ordered locus">Hlac_3400</name>
</gene>